<accession>A0ABX3ERQ3</accession>
<dbReference type="Proteomes" id="UP000186058">
    <property type="component" value="Unassembled WGS sequence"/>
</dbReference>
<keyword evidence="2" id="KW-1185">Reference proteome</keyword>
<sequence length="315" mass="34445">MWFEGESSPRNIIATLASLITAVDESLSPPAPLWENISSNVGSTLNDDGYVFRSRGSSGKDTILVTLKNAWIGNGAIENSFSAGPTFGVVESYLPNETNGQNGSFSSYKLSELLRLAVNTSWYNINADNYRFKYTLSVTKDRIIITIRTNRPGQGTTYADTATIRNVLYAGLIKRYADEKGSGAVTLLSSYASQNNAYNSARTLKNLQNTGNGLYSFNNGFVVENNRGFGGRLMIAVPMPLYNNVEGVRGELDGVLTTVHKPLDGPTKSTPEDAYVLIDGKEYLCVVKPFFNQWSLSDNFSSRSGVSQALFIEKV</sequence>
<comment type="caution">
    <text evidence="1">The sequence shown here is derived from an EMBL/GenBank/DDBJ whole genome shotgun (WGS) entry which is preliminary data.</text>
</comment>
<name>A0ABX3ERQ3_9BACL</name>
<protein>
    <submittedName>
        <fullName evidence="1">Uncharacterized protein</fullName>
    </submittedName>
</protein>
<evidence type="ECO:0000313" key="2">
    <source>
        <dbReference type="Proteomes" id="UP000186058"/>
    </source>
</evidence>
<reference evidence="1 2" key="1">
    <citation type="submission" date="2016-03" db="EMBL/GenBank/DDBJ databases">
        <authorList>
            <person name="Sant'Anna F.H."/>
            <person name="Ambrosini A."/>
            <person name="Souza R."/>
            <person name="Bach E."/>
            <person name="Fernandes G."/>
            <person name="Balsanelli E."/>
            <person name="Baura V.A."/>
            <person name="Souza E.M."/>
            <person name="Passaglia L."/>
        </authorList>
    </citation>
    <scope>NUCLEOTIDE SEQUENCE [LARGE SCALE GENOMIC DNA]</scope>
    <source>
        <strain evidence="1 2">P26E</strain>
    </source>
</reference>
<gene>
    <name evidence="1" type="ORF">A3844_06120</name>
</gene>
<organism evidence="1 2">
    <name type="scientific">Paenibacillus helianthi</name>
    <dbReference type="NCBI Taxonomy" id="1349432"/>
    <lineage>
        <taxon>Bacteria</taxon>
        <taxon>Bacillati</taxon>
        <taxon>Bacillota</taxon>
        <taxon>Bacilli</taxon>
        <taxon>Bacillales</taxon>
        <taxon>Paenibacillaceae</taxon>
        <taxon>Paenibacillus</taxon>
    </lineage>
</organism>
<evidence type="ECO:0000313" key="1">
    <source>
        <dbReference type="EMBL" id="OKP89555.1"/>
    </source>
</evidence>
<dbReference type="RefSeq" id="WP_074106928.1">
    <property type="nucleotide sequence ID" value="NZ_LVWI01000014.1"/>
</dbReference>
<proteinExistence type="predicted"/>
<dbReference type="EMBL" id="LVWI01000014">
    <property type="protein sequence ID" value="OKP89555.1"/>
    <property type="molecule type" value="Genomic_DNA"/>
</dbReference>